<keyword evidence="6 9" id="KW-0472">Membrane</keyword>
<feature type="transmembrane region" description="Helical" evidence="9">
    <location>
        <begin position="184"/>
        <end position="207"/>
    </location>
</feature>
<keyword evidence="12" id="KW-1185">Reference proteome</keyword>
<name>A0A9P3GQI4_9APHY</name>
<evidence type="ECO:0000259" key="10">
    <source>
        <dbReference type="PROSITE" id="PS50850"/>
    </source>
</evidence>
<keyword evidence="11" id="KW-0762">Sugar transport</keyword>
<comment type="subcellular location">
    <subcellularLocation>
        <location evidence="1">Membrane</location>
        <topology evidence="1">Multi-pass membrane protein</topology>
    </subcellularLocation>
</comment>
<feature type="transmembrane region" description="Helical" evidence="9">
    <location>
        <begin position="50"/>
        <end position="77"/>
    </location>
</feature>
<dbReference type="InterPro" id="IPR003663">
    <property type="entry name" value="Sugar/inositol_transpt"/>
</dbReference>
<dbReference type="InterPro" id="IPR005829">
    <property type="entry name" value="Sugar_transporter_CS"/>
</dbReference>
<evidence type="ECO:0000313" key="12">
    <source>
        <dbReference type="Proteomes" id="UP000703269"/>
    </source>
</evidence>
<evidence type="ECO:0000256" key="4">
    <source>
        <dbReference type="ARBA" id="ARBA00022692"/>
    </source>
</evidence>
<dbReference type="NCBIfam" id="TIGR00879">
    <property type="entry name" value="SP"/>
    <property type="match status" value="1"/>
</dbReference>
<dbReference type="Proteomes" id="UP000703269">
    <property type="component" value="Unassembled WGS sequence"/>
</dbReference>
<dbReference type="AlphaFoldDB" id="A0A9P3GQI4"/>
<dbReference type="InterPro" id="IPR050360">
    <property type="entry name" value="MFS_Sugar_Transporters"/>
</dbReference>
<dbReference type="InterPro" id="IPR036259">
    <property type="entry name" value="MFS_trans_sf"/>
</dbReference>
<evidence type="ECO:0000256" key="2">
    <source>
        <dbReference type="ARBA" id="ARBA00010992"/>
    </source>
</evidence>
<feature type="transmembrane region" description="Helical" evidence="9">
    <location>
        <begin position="366"/>
        <end position="385"/>
    </location>
</feature>
<feature type="transmembrane region" description="Helical" evidence="9">
    <location>
        <begin position="151"/>
        <end position="172"/>
    </location>
</feature>
<dbReference type="InterPro" id="IPR005828">
    <property type="entry name" value="MFS_sugar_transport-like"/>
</dbReference>
<evidence type="ECO:0000256" key="9">
    <source>
        <dbReference type="SAM" id="Phobius"/>
    </source>
</evidence>
<dbReference type="PANTHER" id="PTHR48022">
    <property type="entry name" value="PLASTIDIC GLUCOSE TRANSPORTER 4"/>
    <property type="match status" value="1"/>
</dbReference>
<keyword evidence="5 9" id="KW-1133">Transmembrane helix</keyword>
<reference evidence="11 12" key="1">
    <citation type="submission" date="2021-08" db="EMBL/GenBank/DDBJ databases">
        <title>Draft Genome Sequence of Phanerochaete sordida strain YK-624.</title>
        <authorList>
            <person name="Mori T."/>
            <person name="Dohra H."/>
            <person name="Suzuki T."/>
            <person name="Kawagishi H."/>
            <person name="Hirai H."/>
        </authorList>
    </citation>
    <scope>NUCLEOTIDE SEQUENCE [LARGE SCALE GENOMIC DNA]</scope>
    <source>
        <strain evidence="11 12">YK-624</strain>
    </source>
</reference>
<protein>
    <submittedName>
        <fullName evidence="11">MFS sugar transporter</fullName>
    </submittedName>
</protein>
<evidence type="ECO:0000256" key="1">
    <source>
        <dbReference type="ARBA" id="ARBA00004141"/>
    </source>
</evidence>
<dbReference type="OrthoDB" id="5399138at2759"/>
<evidence type="ECO:0000256" key="6">
    <source>
        <dbReference type="ARBA" id="ARBA00023136"/>
    </source>
</evidence>
<feature type="transmembrane region" description="Helical" evidence="9">
    <location>
        <begin position="463"/>
        <end position="482"/>
    </location>
</feature>
<gene>
    <name evidence="11" type="ORF">PsYK624_139160</name>
</gene>
<dbReference type="PANTHER" id="PTHR48022:SF2">
    <property type="entry name" value="PLASTIDIC GLUCOSE TRANSPORTER 4"/>
    <property type="match status" value="1"/>
</dbReference>
<dbReference type="PROSITE" id="PS50850">
    <property type="entry name" value="MFS"/>
    <property type="match status" value="1"/>
</dbReference>
<feature type="transmembrane region" description="Helical" evidence="9">
    <location>
        <begin position="300"/>
        <end position="321"/>
    </location>
</feature>
<dbReference type="PROSITE" id="PS00217">
    <property type="entry name" value="SUGAR_TRANSPORT_2"/>
    <property type="match status" value="1"/>
</dbReference>
<keyword evidence="4 9" id="KW-0812">Transmembrane</keyword>
<comment type="similarity">
    <text evidence="2 8">Belongs to the major facilitator superfamily. Sugar transporter (TC 2.A.1.1) family.</text>
</comment>
<evidence type="ECO:0000313" key="11">
    <source>
        <dbReference type="EMBL" id="GJE97695.1"/>
    </source>
</evidence>
<keyword evidence="3 8" id="KW-0813">Transport</keyword>
<dbReference type="Gene3D" id="1.20.1250.20">
    <property type="entry name" value="MFS general substrate transporter like domains"/>
    <property type="match status" value="1"/>
</dbReference>
<dbReference type="PRINTS" id="PR00171">
    <property type="entry name" value="SUGRTRNSPORT"/>
</dbReference>
<dbReference type="GO" id="GO:0005351">
    <property type="term" value="F:carbohydrate:proton symporter activity"/>
    <property type="evidence" value="ECO:0007669"/>
    <property type="project" value="TreeGrafter"/>
</dbReference>
<comment type="caution">
    <text evidence="11">The sequence shown here is derived from an EMBL/GenBank/DDBJ whole genome shotgun (WGS) entry which is preliminary data.</text>
</comment>
<comment type="catalytic activity">
    <reaction evidence="7">
        <text>myo-inositol(out) + H(+)(out) = myo-inositol(in) + H(+)(in)</text>
        <dbReference type="Rhea" id="RHEA:60364"/>
        <dbReference type="ChEBI" id="CHEBI:15378"/>
        <dbReference type="ChEBI" id="CHEBI:17268"/>
    </reaction>
</comment>
<dbReference type="Pfam" id="PF00083">
    <property type="entry name" value="Sugar_tr"/>
    <property type="match status" value="1"/>
</dbReference>
<feature type="transmembrane region" description="Helical" evidence="9">
    <location>
        <begin position="127"/>
        <end position="145"/>
    </location>
</feature>
<dbReference type="GO" id="GO:0016020">
    <property type="term" value="C:membrane"/>
    <property type="evidence" value="ECO:0007669"/>
    <property type="project" value="UniProtKB-SubCell"/>
</dbReference>
<feature type="transmembrane region" description="Helical" evidence="9">
    <location>
        <begin position="434"/>
        <end position="457"/>
    </location>
</feature>
<sequence length="562" mass="60345">METSHTAEDSALSAHCFPVSGVASNPGRSVLHHVRDLNARSSRACTTIPTYVWCTIFTALGGFCFGFDTGSIGPLIVMPRFQQHFFGDKEMNPTVQGLIVSSILLTASLASLVSGPMSNKISRVRTISLGAVVFAAGSAIACASGPLPQLFVGRCLAGVGEGLFLSAITVYTVEIAPASARGRLGTVVQLLITIGIASGYFVCYGTSHIPSSLSWRFPLGMQAAVSIVLAAGCPFLPHSPRWLHHVGRHGEARAAWERLGVSAADVEKTEQAAQREEVPREGFWKETRQMWKKGIRTRTMLGVFLSGMQQASGIDGVLYYAPVLFSQAGLSSTTSSFIASGVSGLVIMTFTFLCQFFTDTWGRRPSMIRGGAVVAGSMLIIGSLYASGATDHASGRWAVIALIYIFVIGYTCTWAICVRIICSEIQPTRTRAAVSSLGQCANWAVNWLIAFSTPLFLAKSTSGPYFLFGACSLVTTLVCLAFQPETRGASLEEVDEAFAQPPWKALLQKSSHRHGEHRRQPSRENEFELDVIHLPEVAAGFGVSPRTGVTSVQDDDIECAKD</sequence>
<dbReference type="InterPro" id="IPR020846">
    <property type="entry name" value="MFS_dom"/>
</dbReference>
<feature type="transmembrane region" description="Helical" evidence="9">
    <location>
        <begin position="397"/>
        <end position="422"/>
    </location>
</feature>
<proteinExistence type="inferred from homology"/>
<organism evidence="11 12">
    <name type="scientific">Phanerochaete sordida</name>
    <dbReference type="NCBI Taxonomy" id="48140"/>
    <lineage>
        <taxon>Eukaryota</taxon>
        <taxon>Fungi</taxon>
        <taxon>Dikarya</taxon>
        <taxon>Basidiomycota</taxon>
        <taxon>Agaricomycotina</taxon>
        <taxon>Agaricomycetes</taxon>
        <taxon>Polyporales</taxon>
        <taxon>Phanerochaetaceae</taxon>
        <taxon>Phanerochaete</taxon>
    </lineage>
</organism>
<feature type="transmembrane region" description="Helical" evidence="9">
    <location>
        <begin position="219"/>
        <end position="236"/>
    </location>
</feature>
<dbReference type="FunFam" id="1.20.1250.20:FF:000134">
    <property type="entry name" value="MFS sugar transporter protein"/>
    <property type="match status" value="1"/>
</dbReference>
<feature type="transmembrane region" description="Helical" evidence="9">
    <location>
        <begin position="97"/>
        <end position="115"/>
    </location>
</feature>
<dbReference type="EMBL" id="BPQB01000075">
    <property type="protein sequence ID" value="GJE97695.1"/>
    <property type="molecule type" value="Genomic_DNA"/>
</dbReference>
<accession>A0A9P3GQI4</accession>
<dbReference type="SUPFAM" id="SSF103473">
    <property type="entry name" value="MFS general substrate transporter"/>
    <property type="match status" value="1"/>
</dbReference>
<evidence type="ECO:0000256" key="3">
    <source>
        <dbReference type="ARBA" id="ARBA00022448"/>
    </source>
</evidence>
<evidence type="ECO:0000256" key="8">
    <source>
        <dbReference type="RuleBase" id="RU003346"/>
    </source>
</evidence>
<feature type="transmembrane region" description="Helical" evidence="9">
    <location>
        <begin position="333"/>
        <end position="354"/>
    </location>
</feature>
<evidence type="ECO:0000256" key="7">
    <source>
        <dbReference type="ARBA" id="ARBA00049119"/>
    </source>
</evidence>
<evidence type="ECO:0000256" key="5">
    <source>
        <dbReference type="ARBA" id="ARBA00022989"/>
    </source>
</evidence>
<feature type="domain" description="Major facilitator superfamily (MFS) profile" evidence="10">
    <location>
        <begin position="54"/>
        <end position="487"/>
    </location>
</feature>